<dbReference type="SUPFAM" id="SSF51735">
    <property type="entry name" value="NAD(P)-binding Rossmann-fold domains"/>
    <property type="match status" value="2"/>
</dbReference>
<dbReference type="InterPro" id="IPR036291">
    <property type="entry name" value="NAD(P)-bd_dom_sf"/>
</dbReference>
<gene>
    <name evidence="1" type="ORF">MSPICULIGERA_LOCUS11484</name>
</gene>
<evidence type="ECO:0008006" key="3">
    <source>
        <dbReference type="Google" id="ProtNLM"/>
    </source>
</evidence>
<sequence length="188" mass="20517">MALPLAGQYALVTGASRGIGRGIALQLAQAGATVYITGREPAKVIRPSKRRSLRFSRLLERRATQQLCLCRVRGADDGQAEDRSDREHFVGGRAAVRLQRGIWSRQVRGRSNVARHGRRAEAVQVTCVTVWPGTVRTEMAQLMQQRDEIATVLKIDKALADKQVATAESPEFSGLGIVALARDQSASD</sequence>
<keyword evidence="2" id="KW-1185">Reference proteome</keyword>
<dbReference type="AlphaFoldDB" id="A0AA36G239"/>
<dbReference type="Pfam" id="PF00106">
    <property type="entry name" value="adh_short"/>
    <property type="match status" value="1"/>
</dbReference>
<dbReference type="PANTHER" id="PTHR44147">
    <property type="entry name" value="DEHYDROGENASE/REDUCTASE SDR FAMILY MEMBER 1"/>
    <property type="match status" value="1"/>
</dbReference>
<dbReference type="InterPro" id="IPR002347">
    <property type="entry name" value="SDR_fam"/>
</dbReference>
<evidence type="ECO:0000313" key="1">
    <source>
        <dbReference type="EMBL" id="CAJ0573115.1"/>
    </source>
</evidence>
<feature type="non-terminal residue" evidence="1">
    <location>
        <position position="1"/>
    </location>
</feature>
<protein>
    <recommendedName>
        <fullName evidence="3">SDR family NAD(P)-dependent oxidoreductase</fullName>
    </recommendedName>
</protein>
<accession>A0AA36G239</accession>
<dbReference type="EMBL" id="CATQJA010002614">
    <property type="protein sequence ID" value="CAJ0573115.1"/>
    <property type="molecule type" value="Genomic_DNA"/>
</dbReference>
<dbReference type="PRINTS" id="PR00081">
    <property type="entry name" value="GDHRDH"/>
</dbReference>
<dbReference type="Gene3D" id="3.40.50.720">
    <property type="entry name" value="NAD(P)-binding Rossmann-like Domain"/>
    <property type="match status" value="1"/>
</dbReference>
<name>A0AA36G239_9BILA</name>
<proteinExistence type="predicted"/>
<organism evidence="1 2">
    <name type="scientific">Mesorhabditis spiculigera</name>
    <dbReference type="NCBI Taxonomy" id="96644"/>
    <lineage>
        <taxon>Eukaryota</taxon>
        <taxon>Metazoa</taxon>
        <taxon>Ecdysozoa</taxon>
        <taxon>Nematoda</taxon>
        <taxon>Chromadorea</taxon>
        <taxon>Rhabditida</taxon>
        <taxon>Rhabditina</taxon>
        <taxon>Rhabditomorpha</taxon>
        <taxon>Rhabditoidea</taxon>
        <taxon>Rhabditidae</taxon>
        <taxon>Mesorhabditinae</taxon>
        <taxon>Mesorhabditis</taxon>
    </lineage>
</organism>
<evidence type="ECO:0000313" key="2">
    <source>
        <dbReference type="Proteomes" id="UP001177023"/>
    </source>
</evidence>
<comment type="caution">
    <text evidence="1">The sequence shown here is derived from an EMBL/GenBank/DDBJ whole genome shotgun (WGS) entry which is preliminary data.</text>
</comment>
<dbReference type="Proteomes" id="UP001177023">
    <property type="component" value="Unassembled WGS sequence"/>
</dbReference>
<reference evidence="1" key="1">
    <citation type="submission" date="2023-06" db="EMBL/GenBank/DDBJ databases">
        <authorList>
            <person name="Delattre M."/>
        </authorList>
    </citation>
    <scope>NUCLEOTIDE SEQUENCE</scope>
    <source>
        <strain evidence="1">AF72</strain>
    </source>
</reference>
<dbReference type="PANTHER" id="PTHR44147:SF2">
    <property type="entry name" value="DEHYDROGENASE_REDUCTASE SDR FAMILY MEMBER 1"/>
    <property type="match status" value="1"/>
</dbReference>